<reference evidence="1" key="1">
    <citation type="submission" date="2022-11" db="EMBL/GenBank/DDBJ databases">
        <title>Genome Sequence of Boeremia exigua.</title>
        <authorList>
            <person name="Buettner E."/>
        </authorList>
    </citation>
    <scope>NUCLEOTIDE SEQUENCE</scope>
    <source>
        <strain evidence="1">CU02</strain>
    </source>
</reference>
<name>A0ACC2IFK3_9PLEO</name>
<dbReference type="Proteomes" id="UP001153331">
    <property type="component" value="Unassembled WGS sequence"/>
</dbReference>
<accession>A0ACC2IFK3</accession>
<dbReference type="EMBL" id="JAPHNI010000221">
    <property type="protein sequence ID" value="KAJ8113960.1"/>
    <property type="molecule type" value="Genomic_DNA"/>
</dbReference>
<comment type="caution">
    <text evidence="1">The sequence shown here is derived from an EMBL/GenBank/DDBJ whole genome shotgun (WGS) entry which is preliminary data.</text>
</comment>
<protein>
    <submittedName>
        <fullName evidence="1">Uncharacterized protein</fullName>
    </submittedName>
</protein>
<evidence type="ECO:0000313" key="1">
    <source>
        <dbReference type="EMBL" id="KAJ8113960.1"/>
    </source>
</evidence>
<organism evidence="1 2">
    <name type="scientific">Boeremia exigua</name>
    <dbReference type="NCBI Taxonomy" id="749465"/>
    <lineage>
        <taxon>Eukaryota</taxon>
        <taxon>Fungi</taxon>
        <taxon>Dikarya</taxon>
        <taxon>Ascomycota</taxon>
        <taxon>Pezizomycotina</taxon>
        <taxon>Dothideomycetes</taxon>
        <taxon>Pleosporomycetidae</taxon>
        <taxon>Pleosporales</taxon>
        <taxon>Pleosporineae</taxon>
        <taxon>Didymellaceae</taxon>
        <taxon>Boeremia</taxon>
    </lineage>
</organism>
<evidence type="ECO:0000313" key="2">
    <source>
        <dbReference type="Proteomes" id="UP001153331"/>
    </source>
</evidence>
<sequence length="862" mass="97174">MAYTSTNGKVAIPKLDRGPPPLPKVPLNQSREDRVTRACKNCRKRKVRCSGEVPRCTNCQSNKLDCFYEQARRDRLREAIDLNKNFVALFKDLGPQLNERDRKRIQDVIDNAEDDMIDSIPAASSLKLLGKRSRKPSTSRSPNEDNNTKKYGEARVTASVGSNEDLDYLDEDLLRSRESRQTGYVGQVSKVQWLRSVQQQSQNQEGEPFGLPYGPPGSSEHSADQRSEALHQRRRECGFASIRHVTDATFYLDSDSIELDIVINPYELPDPEIAEQLLNCYMETVHGSFPIVPPSFEDQVHRFTSSVRQNRPFQVPDRWRAILNLVFAIGAKYSHMIGTERRGRDRDHLTYMTRASQLLSLNDNVALTSSPDITLVQATAVFSLYFLVIGHVSRAWLTIGVSIRTAMSLGLHLRNEVPATDSSKKEMLAWTWWGLHSIECLVCSITGRPPIIQMEDSTVPFPKVYNRGLSPVSKRRSSSSSKPKSSEASSRTSSSISADEYFISSLHVALLTQKVLSSLYAPRTAIYSWQDIQGKIKSLLKELADWYTRTLEGTSAPGDSNHEQVERERMLLQMHYWSIKILISRPCLCRTERRIKNQSDASADFNNETAKTCVASARALTALFPDIPDLKFVYTKAPWWNVVHIIMQCAGVLLLEVGYQNQHSKDKISEITFDVQKLIAWLRAMGQNDLCADRAHTVLQRILTDVAPFLQSKAHESLTGKAGRESDDAQAHNPFISSVTRQNATHHWDQGEFFNGLGSATGHPHILPSSNHDHQDTVHPANDYIPYDNNALADLCRPNMFGNPFVNSWDEAMPLIELQSVWPNGQSFIPSGSENTGDMYLHPTLTMDQGQGDNQSRHQHLE</sequence>
<keyword evidence="2" id="KW-1185">Reference proteome</keyword>
<gene>
    <name evidence="1" type="ORF">OPT61_g4047</name>
</gene>
<proteinExistence type="predicted"/>